<dbReference type="Gene3D" id="3.40.50.10190">
    <property type="entry name" value="BRCT domain"/>
    <property type="match status" value="1"/>
</dbReference>
<reference evidence="2" key="1">
    <citation type="journal article" date="2018" name="Genome Biol.">
        <title>SKESA: strategic k-mer extension for scrupulous assemblies.</title>
        <authorList>
            <person name="Souvorov A."/>
            <person name="Agarwala R."/>
            <person name="Lipman D.J."/>
        </authorList>
    </citation>
    <scope>NUCLEOTIDE SEQUENCE</scope>
    <source>
        <strain evidence="2">14ARS_STU0125</strain>
    </source>
</reference>
<dbReference type="InterPro" id="IPR036420">
    <property type="entry name" value="BRCT_dom_sf"/>
</dbReference>
<protein>
    <submittedName>
        <fullName evidence="2">NAD-dependent DNA ligase</fullName>
    </submittedName>
</protein>
<reference evidence="2" key="2">
    <citation type="submission" date="2018-12" db="EMBL/GenBank/DDBJ databases">
        <authorList>
            <consortium name="NCBI Pathogen Detection Project"/>
        </authorList>
    </citation>
    <scope>NUCLEOTIDE SEQUENCE</scope>
    <source>
        <strain evidence="2">14ARS_STU0125</strain>
    </source>
</reference>
<dbReference type="Pfam" id="PF00533">
    <property type="entry name" value="BRCT"/>
    <property type="match status" value="1"/>
</dbReference>
<dbReference type="PROSITE" id="PS50172">
    <property type="entry name" value="BRCT"/>
    <property type="match status" value="1"/>
</dbReference>
<dbReference type="EMBL" id="DAAMVH010000010">
    <property type="protein sequence ID" value="HAC8334395.1"/>
    <property type="molecule type" value="Genomic_DNA"/>
</dbReference>
<dbReference type="SUPFAM" id="SSF52113">
    <property type="entry name" value="BRCT domain"/>
    <property type="match status" value="1"/>
</dbReference>
<dbReference type="InterPro" id="IPR001357">
    <property type="entry name" value="BRCT_dom"/>
</dbReference>
<evidence type="ECO:0000259" key="1">
    <source>
        <dbReference type="PROSITE" id="PS50172"/>
    </source>
</evidence>
<dbReference type="GO" id="GO:0016874">
    <property type="term" value="F:ligase activity"/>
    <property type="evidence" value="ECO:0007669"/>
    <property type="project" value="UniProtKB-KW"/>
</dbReference>
<keyword evidence="2" id="KW-0436">Ligase</keyword>
<name>A0A3U0F3D0_SALET</name>
<comment type="caution">
    <text evidence="2">The sequence shown here is derived from an EMBL/GenBank/DDBJ whole genome shotgun (WGS) entry which is preliminary data.</text>
</comment>
<dbReference type="CDD" id="cd17748">
    <property type="entry name" value="BRCT_DNA_ligase_like"/>
    <property type="match status" value="1"/>
</dbReference>
<feature type="domain" description="BRCT" evidence="1">
    <location>
        <begin position="206"/>
        <end position="293"/>
    </location>
</feature>
<dbReference type="AlphaFoldDB" id="A0A3U0F3D0"/>
<evidence type="ECO:0000313" key="2">
    <source>
        <dbReference type="EMBL" id="HAC8334395.1"/>
    </source>
</evidence>
<proteinExistence type="predicted"/>
<gene>
    <name evidence="2" type="ORF">G0H73_16610</name>
</gene>
<organism evidence="2">
    <name type="scientific">Salmonella enterica I</name>
    <dbReference type="NCBI Taxonomy" id="59201"/>
    <lineage>
        <taxon>Bacteria</taxon>
        <taxon>Pseudomonadati</taxon>
        <taxon>Pseudomonadota</taxon>
        <taxon>Gammaproteobacteria</taxon>
        <taxon>Enterobacterales</taxon>
        <taxon>Enterobacteriaceae</taxon>
        <taxon>Salmonella</taxon>
    </lineage>
</organism>
<accession>A0A3U0F3D0</accession>
<sequence>MEDKLYVFNYTHNRDKLFANLISIIDGIVADGVVRDEEVLYLDTWLLEANQIIRNGVIKSLSARVSDILADGVITEEERKELKNSLTKIQREILDIPGIDFYSAEMDLHLLNGLCKGLISDRTLTEDEIRYLDWWLTQNGALKSNYPGKDLYILIKDILKDGVITPEESETLHKALVDFTGCDLDSGVVDGLATRLPIDNDALVDLADKTYCLTGTFMAGKRAVVEERIKSAGGKISNGITQKLDFLVVGTLSSRDWKFSSHGRKIEKAVSYRDDNGAKLKIISEEMLFSVLP</sequence>